<comment type="caution">
    <text evidence="2">The sequence shown here is derived from an EMBL/GenBank/DDBJ whole genome shotgun (WGS) entry which is preliminary data.</text>
</comment>
<dbReference type="Proteomes" id="UP000035996">
    <property type="component" value="Unassembled WGS sequence"/>
</dbReference>
<keyword evidence="3" id="KW-1185">Reference proteome</keyword>
<protein>
    <recommendedName>
        <fullName evidence="4">DUF1433 domain-containing protein</fullName>
    </recommendedName>
</protein>
<evidence type="ECO:0000313" key="2">
    <source>
        <dbReference type="EMBL" id="KMM39226.1"/>
    </source>
</evidence>
<sequence length="109" mass="11991">MRFLLLIVVLLLLAACNVNTHSDDYDNETKEKAKASVEEFITSNYEEIDSVEMTRVYQSEMGGLNVDGTVNGGAARFSAGIENDFSVGSLGLGEDFPEMKEACKERICE</sequence>
<dbReference type="STRING" id="157733.AB986_08370"/>
<evidence type="ECO:0000313" key="3">
    <source>
        <dbReference type="Proteomes" id="UP000035996"/>
    </source>
</evidence>
<dbReference type="AlphaFoldDB" id="A0A0J6CSE9"/>
<dbReference type="OrthoDB" id="2704796at2"/>
<evidence type="ECO:0000256" key="1">
    <source>
        <dbReference type="SAM" id="SignalP"/>
    </source>
</evidence>
<evidence type="ECO:0008006" key="4">
    <source>
        <dbReference type="Google" id="ProtNLM"/>
    </source>
</evidence>
<dbReference type="RefSeq" id="WP_048310396.1">
    <property type="nucleotide sequence ID" value="NZ_CP119526.1"/>
</dbReference>
<name>A0A0J6CSE9_9BACL</name>
<organism evidence="2 3">
    <name type="scientific">Guptibacillus hwajinpoensis</name>
    <dbReference type="NCBI Taxonomy" id="208199"/>
    <lineage>
        <taxon>Bacteria</taxon>
        <taxon>Bacillati</taxon>
        <taxon>Bacillota</taxon>
        <taxon>Bacilli</taxon>
        <taxon>Bacillales</taxon>
        <taxon>Guptibacillaceae</taxon>
        <taxon>Guptibacillus</taxon>
    </lineage>
</organism>
<dbReference type="Gene3D" id="3.10.450.130">
    <property type="entry name" value="folded 79 residue fragment of lin0334 like domains"/>
    <property type="match status" value="1"/>
</dbReference>
<dbReference type="EMBL" id="LELK01000001">
    <property type="protein sequence ID" value="KMM39226.1"/>
    <property type="molecule type" value="Genomic_DNA"/>
</dbReference>
<proteinExistence type="predicted"/>
<reference evidence="2" key="1">
    <citation type="submission" date="2015-06" db="EMBL/GenBank/DDBJ databases">
        <authorList>
            <person name="Liu B."/>
            <person name="Wang J."/>
            <person name="Zhu Y."/>
            <person name="Liu G."/>
            <person name="Chen Q."/>
            <person name="Zheng C."/>
            <person name="Che J."/>
            <person name="Ge C."/>
            <person name="Shi H."/>
            <person name="Pan Z."/>
            <person name="Liu X."/>
        </authorList>
    </citation>
    <scope>NUCLEOTIDE SEQUENCE [LARGE SCALE GENOMIC DNA]</scope>
    <source>
        <strain evidence="2">DSM 16346</strain>
    </source>
</reference>
<feature type="signal peptide" evidence="1">
    <location>
        <begin position="1"/>
        <end position="20"/>
    </location>
</feature>
<gene>
    <name evidence="2" type="ORF">AB986_08370</name>
</gene>
<accession>A0A0J6CSE9</accession>
<dbReference type="PATRIC" id="fig|157733.3.peg.3954"/>
<feature type="chain" id="PRO_5039405693" description="DUF1433 domain-containing protein" evidence="1">
    <location>
        <begin position="21"/>
        <end position="109"/>
    </location>
</feature>
<keyword evidence="1" id="KW-0732">Signal</keyword>
<dbReference type="PROSITE" id="PS51257">
    <property type="entry name" value="PROKAR_LIPOPROTEIN"/>
    <property type="match status" value="1"/>
</dbReference>